<dbReference type="Proteomes" id="UP001254813">
    <property type="component" value="Unassembled WGS sequence"/>
</dbReference>
<protein>
    <recommendedName>
        <fullName evidence="3">Small CPxCG-related zinc finger protein</fullName>
    </recommendedName>
</protein>
<sequence length="71" mass="7923">MTEIRRCPDCGVTMEAMRIQTAEGFSLQLVTNERKKGLLGGLGLKEKLEPTAYVCPECGLIRSYAERDESE</sequence>
<evidence type="ECO:0008006" key="3">
    <source>
        <dbReference type="Google" id="ProtNLM"/>
    </source>
</evidence>
<name>A0ABU2G6J8_9EURY</name>
<keyword evidence="2" id="KW-1185">Reference proteome</keyword>
<gene>
    <name evidence="1" type="ORF">NDI79_17260</name>
</gene>
<dbReference type="EMBL" id="JAMQOQ010000005">
    <property type="protein sequence ID" value="MDS0295924.1"/>
    <property type="molecule type" value="Genomic_DNA"/>
</dbReference>
<comment type="caution">
    <text evidence="1">The sequence shown here is derived from an EMBL/GenBank/DDBJ whole genome shotgun (WGS) entry which is preliminary data.</text>
</comment>
<evidence type="ECO:0000313" key="2">
    <source>
        <dbReference type="Proteomes" id="UP001254813"/>
    </source>
</evidence>
<evidence type="ECO:0000313" key="1">
    <source>
        <dbReference type="EMBL" id="MDS0295924.1"/>
    </source>
</evidence>
<organism evidence="1 2">
    <name type="scientific">Halogeometricum luteum</name>
    <dbReference type="NCBI Taxonomy" id="2950537"/>
    <lineage>
        <taxon>Archaea</taxon>
        <taxon>Methanobacteriati</taxon>
        <taxon>Methanobacteriota</taxon>
        <taxon>Stenosarchaea group</taxon>
        <taxon>Halobacteria</taxon>
        <taxon>Halobacteriales</taxon>
        <taxon>Haloferacaceae</taxon>
        <taxon>Halogeometricum</taxon>
    </lineage>
</organism>
<dbReference type="RefSeq" id="WP_310929901.1">
    <property type="nucleotide sequence ID" value="NZ_JAMQOQ010000005.1"/>
</dbReference>
<proteinExistence type="predicted"/>
<reference evidence="1 2" key="1">
    <citation type="submission" date="2022-06" db="EMBL/GenBank/DDBJ databases">
        <title>Halogeometricum sp. a new haloarchaeum isolate from saline soil.</title>
        <authorList>
            <person name="Strakova D."/>
            <person name="Galisteo C."/>
            <person name="Sanchez-Porro C."/>
            <person name="Ventosa A."/>
        </authorList>
    </citation>
    <scope>NUCLEOTIDE SEQUENCE [LARGE SCALE GENOMIC DNA]</scope>
    <source>
        <strain evidence="2">S3BR25-2</strain>
    </source>
</reference>
<accession>A0ABU2G6J8</accession>